<evidence type="ECO:0000313" key="3">
    <source>
        <dbReference type="Proteomes" id="UP000504638"/>
    </source>
</evidence>
<evidence type="ECO:0000313" key="2">
    <source>
        <dbReference type="EMBL" id="KAF1810041.1"/>
    </source>
</evidence>
<proteinExistence type="predicted"/>
<dbReference type="Proteomes" id="UP000504638">
    <property type="component" value="Unplaced"/>
</dbReference>
<gene>
    <name evidence="2 4" type="ORF">P152DRAFT_475896</name>
</gene>
<name>A0A6G1FWH8_9PEZI</name>
<dbReference type="RefSeq" id="XP_033531672.1">
    <property type="nucleotide sequence ID" value="XM_033681452.1"/>
</dbReference>
<reference evidence="2 4" key="1">
    <citation type="submission" date="2020-01" db="EMBL/GenBank/DDBJ databases">
        <authorList>
            <consortium name="DOE Joint Genome Institute"/>
            <person name="Haridas S."/>
            <person name="Albert R."/>
            <person name="Binder M."/>
            <person name="Bloem J."/>
            <person name="Labutti K."/>
            <person name="Salamov A."/>
            <person name="Andreopoulos B."/>
            <person name="Baker S.E."/>
            <person name="Barry K."/>
            <person name="Bills G."/>
            <person name="Bluhm B.H."/>
            <person name="Cannon C."/>
            <person name="Castanera R."/>
            <person name="Culley D.E."/>
            <person name="Daum C."/>
            <person name="Ezra D."/>
            <person name="Gonzalez J.B."/>
            <person name="Henrissat B."/>
            <person name="Kuo A."/>
            <person name="Liang C."/>
            <person name="Lipzen A."/>
            <person name="Lutzoni F."/>
            <person name="Magnuson J."/>
            <person name="Mondo S."/>
            <person name="Nolan M."/>
            <person name="Ohm R."/>
            <person name="Pangilinan J."/>
            <person name="Park H.-J."/>
            <person name="Ramirez L."/>
            <person name="Alfaro M."/>
            <person name="Sun H."/>
            <person name="Tritt A."/>
            <person name="Yoshinaga Y."/>
            <person name="Zwiers L.-H."/>
            <person name="Turgeon B.G."/>
            <person name="Goodwin S.B."/>
            <person name="Spatafora J.W."/>
            <person name="Crous P.W."/>
            <person name="Grigoriev I.V."/>
        </authorList>
    </citation>
    <scope>NUCLEOTIDE SEQUENCE</scope>
    <source>
        <strain evidence="2 4">CBS 781.70</strain>
    </source>
</reference>
<feature type="region of interest" description="Disordered" evidence="1">
    <location>
        <begin position="12"/>
        <end position="36"/>
    </location>
</feature>
<dbReference type="AlphaFoldDB" id="A0A6G1FWH8"/>
<evidence type="ECO:0000313" key="4">
    <source>
        <dbReference type="RefSeq" id="XP_033531672.1"/>
    </source>
</evidence>
<protein>
    <submittedName>
        <fullName evidence="2 4">Uncharacterized protein</fullName>
    </submittedName>
</protein>
<organism evidence="2">
    <name type="scientific">Eremomyces bilateralis CBS 781.70</name>
    <dbReference type="NCBI Taxonomy" id="1392243"/>
    <lineage>
        <taxon>Eukaryota</taxon>
        <taxon>Fungi</taxon>
        <taxon>Dikarya</taxon>
        <taxon>Ascomycota</taxon>
        <taxon>Pezizomycotina</taxon>
        <taxon>Dothideomycetes</taxon>
        <taxon>Dothideomycetes incertae sedis</taxon>
        <taxon>Eremomycetales</taxon>
        <taxon>Eremomycetaceae</taxon>
        <taxon>Eremomyces</taxon>
    </lineage>
</organism>
<reference evidence="4" key="3">
    <citation type="submission" date="2025-04" db="UniProtKB">
        <authorList>
            <consortium name="RefSeq"/>
        </authorList>
    </citation>
    <scope>IDENTIFICATION</scope>
    <source>
        <strain evidence="4">CBS 781.70</strain>
    </source>
</reference>
<evidence type="ECO:0000256" key="1">
    <source>
        <dbReference type="SAM" id="MobiDB-lite"/>
    </source>
</evidence>
<dbReference type="EMBL" id="ML975168">
    <property type="protein sequence ID" value="KAF1810041.1"/>
    <property type="molecule type" value="Genomic_DNA"/>
</dbReference>
<reference evidence="4" key="2">
    <citation type="submission" date="2020-04" db="EMBL/GenBank/DDBJ databases">
        <authorList>
            <consortium name="NCBI Genome Project"/>
        </authorList>
    </citation>
    <scope>NUCLEOTIDE SEQUENCE</scope>
    <source>
        <strain evidence="4">CBS 781.70</strain>
    </source>
</reference>
<feature type="compositionally biased region" description="Acidic residues" evidence="1">
    <location>
        <begin position="16"/>
        <end position="25"/>
    </location>
</feature>
<sequence length="234" mass="26715">MTTLPSLRSVLSYNADQEDAPEEGEIINPSSSPGVRKQPTVVDHYYVRPHDLPRYFFRIQQVTSITEYDPNAGLIANNRKSDFKFDLAWLRGTLANAANPTLSIDSPYVALFPNRLLALSWVSLTLPEDSVFYLITLDSRKLWNRIIFRLGDFIGGWESYPRQLELQMHFDPYFALHRVPRDAVCGFEDCYKNQNGDVHPLLPSVLLPPEESNRNAIADSLNRPGIDINTHLRN</sequence>
<keyword evidence="3" id="KW-1185">Reference proteome</keyword>
<accession>A0A6G1FWH8</accession>
<dbReference type="OrthoDB" id="88561at2759"/>
<dbReference type="GeneID" id="54422022"/>